<organism evidence="1 2">
    <name type="scientific">Thiorhodococcus drewsii AZ1</name>
    <dbReference type="NCBI Taxonomy" id="765913"/>
    <lineage>
        <taxon>Bacteria</taxon>
        <taxon>Pseudomonadati</taxon>
        <taxon>Pseudomonadota</taxon>
        <taxon>Gammaproteobacteria</taxon>
        <taxon>Chromatiales</taxon>
        <taxon>Chromatiaceae</taxon>
        <taxon>Thiorhodococcus</taxon>
    </lineage>
</organism>
<evidence type="ECO:0000313" key="1">
    <source>
        <dbReference type="EMBL" id="EGV29603.1"/>
    </source>
</evidence>
<accession>G2E4I2</accession>
<comment type="caution">
    <text evidence="1">The sequence shown here is derived from an EMBL/GenBank/DDBJ whole genome shotgun (WGS) entry which is preliminary data.</text>
</comment>
<reference evidence="1 2" key="1">
    <citation type="submission" date="2011-06" db="EMBL/GenBank/DDBJ databases">
        <title>The draft genome of Thiorhodococcus drewsii AZ1.</title>
        <authorList>
            <consortium name="US DOE Joint Genome Institute (JGI-PGF)"/>
            <person name="Lucas S."/>
            <person name="Han J."/>
            <person name="Lapidus A."/>
            <person name="Cheng J.-F."/>
            <person name="Goodwin L."/>
            <person name="Pitluck S."/>
            <person name="Peters L."/>
            <person name="Land M.L."/>
            <person name="Hauser L."/>
            <person name="Vogl K."/>
            <person name="Liu Z."/>
            <person name="Imhoff J."/>
            <person name="Thiel V."/>
            <person name="Frigaard N.-U."/>
            <person name="Bryant D.A."/>
            <person name="Woyke T.J."/>
        </authorList>
    </citation>
    <scope>NUCLEOTIDE SEQUENCE [LARGE SCALE GENOMIC DNA]</scope>
    <source>
        <strain evidence="1 2">AZ1</strain>
    </source>
</reference>
<keyword evidence="2" id="KW-1185">Reference proteome</keyword>
<dbReference type="AlphaFoldDB" id="G2E4I2"/>
<evidence type="ECO:0000313" key="2">
    <source>
        <dbReference type="Proteomes" id="UP000004200"/>
    </source>
</evidence>
<gene>
    <name evidence="1" type="ORF">ThidrDRAFT_3195</name>
</gene>
<sequence>MRELHKRLLKQTAEMAEQGAFGDSIKMAREEYRELPPGIAVLLKTVIDAYSDGRALGEEILRMRDLFTQLIVVAYRDAARIDQQVALALAHSFIEDYPGVKLSCIAPQFCALLQAALAFREVGSSTSSTLVWQQMSRMVHTYNEFLCGLMGFMIPCLRIARGQPADTRVFSMPYSARIEQMNSLTGGEDGAFYLISRLAKPRIRNAIAHGSAWVDSHTAKVYYTDGGREKQEYELDLQEFALLAMTGSHLVQPYLAAIGTIAVMEDGSDLAKALLPKHLQGLFLFRGKT</sequence>
<protein>
    <submittedName>
        <fullName evidence="1">Uncharacterized protein</fullName>
    </submittedName>
</protein>
<dbReference type="RefSeq" id="WP_007041908.1">
    <property type="nucleotide sequence ID" value="NZ_AFWT01000025.1"/>
</dbReference>
<dbReference type="Proteomes" id="UP000004200">
    <property type="component" value="Unassembled WGS sequence"/>
</dbReference>
<name>G2E4I2_9GAMM</name>
<proteinExistence type="predicted"/>
<dbReference type="EMBL" id="AFWT01000025">
    <property type="protein sequence ID" value="EGV29603.1"/>
    <property type="molecule type" value="Genomic_DNA"/>
</dbReference>